<proteinExistence type="predicted"/>
<comment type="caution">
    <text evidence="2">The sequence shown here is derived from an EMBL/GenBank/DDBJ whole genome shotgun (WGS) entry which is preliminary data.</text>
</comment>
<dbReference type="GO" id="GO:0016747">
    <property type="term" value="F:acyltransferase activity, transferring groups other than amino-acyl groups"/>
    <property type="evidence" value="ECO:0007669"/>
    <property type="project" value="InterPro"/>
</dbReference>
<evidence type="ECO:0000313" key="2">
    <source>
        <dbReference type="EMBL" id="PIA98770.1"/>
    </source>
</evidence>
<evidence type="ECO:0000259" key="1">
    <source>
        <dbReference type="PROSITE" id="PS51186"/>
    </source>
</evidence>
<dbReference type="PROSITE" id="PS51186">
    <property type="entry name" value="GNAT"/>
    <property type="match status" value="1"/>
</dbReference>
<dbReference type="OrthoDB" id="512662at2759"/>
<protein>
    <recommendedName>
        <fullName evidence="1">N-acetyltransferase domain-containing protein</fullName>
    </recommendedName>
</protein>
<dbReference type="PANTHER" id="PTHR42791:SF4">
    <property type="entry name" value="ACETYLTRANSFERASE, GNAT FAMILY FAMILY (AFU_ORTHOLOGUE AFUA_4G09540)-RELATED"/>
    <property type="match status" value="1"/>
</dbReference>
<dbReference type="PANTHER" id="PTHR42791">
    <property type="entry name" value="GNAT FAMILY ACETYLTRANSFERASE"/>
    <property type="match status" value="1"/>
</dbReference>
<dbReference type="AlphaFoldDB" id="A0A2G5I1X7"/>
<feature type="domain" description="N-acetyltransferase" evidence="1">
    <location>
        <begin position="84"/>
        <end position="229"/>
    </location>
</feature>
<dbReference type="Proteomes" id="UP000230605">
    <property type="component" value="Chromosome 3"/>
</dbReference>
<dbReference type="InterPro" id="IPR052523">
    <property type="entry name" value="Trichothecene_AcTrans"/>
</dbReference>
<dbReference type="CDD" id="cd04301">
    <property type="entry name" value="NAT_SF"/>
    <property type="match status" value="1"/>
</dbReference>
<sequence length="238" mass="27445">MPIEITQLTDEDIPSAVECIQEAFKDDPYNNWVFHPLSSFSKTRNTHSLTLRCKWGQKHALFHVAKETSPTSPSSSPPKVLGVACWLPPKPLNSPQTWSSYFGDWWLWFEQVKMNLLLHPLTYLTTSRTRYYIWKRAQASAQQTLWTDPSGYYFCNIVTVLPSAQGQGIGKKLFKHVTDQADNEGKRCYLESSRAEPNLKIYEKMGFELKKEMVCDDDGDAITLYCMMREPQKMQESS</sequence>
<dbReference type="SUPFAM" id="SSF55729">
    <property type="entry name" value="Acyl-CoA N-acyltransferases (Nat)"/>
    <property type="match status" value="1"/>
</dbReference>
<accession>A0A2G5I1X7</accession>
<reference evidence="2 3" key="1">
    <citation type="submission" date="2015-10" db="EMBL/GenBank/DDBJ databases">
        <title>The cercosporin biosynthetic gene cluster was horizontally transferred to several fungal lineages and shown to be expanded in Cercospora beticola based on microsynteny with recipient genomes.</title>
        <authorList>
            <person name="De Jonge R."/>
            <person name="Ebert M.K."/>
            <person name="Suttle J.C."/>
            <person name="Jurick Ii W.M."/>
            <person name="Secor G.A."/>
            <person name="Thomma B.P."/>
            <person name="Van De Peer Y."/>
            <person name="Bolton M.D."/>
        </authorList>
    </citation>
    <scope>NUCLEOTIDE SEQUENCE [LARGE SCALE GENOMIC DNA]</scope>
    <source>
        <strain evidence="2 3">09-40</strain>
    </source>
</reference>
<dbReference type="Gene3D" id="3.40.630.30">
    <property type="match status" value="1"/>
</dbReference>
<dbReference type="InterPro" id="IPR000182">
    <property type="entry name" value="GNAT_dom"/>
</dbReference>
<organism evidence="2 3">
    <name type="scientific">Cercospora beticola</name>
    <name type="common">Sugarbeet leaf spot fungus</name>
    <dbReference type="NCBI Taxonomy" id="122368"/>
    <lineage>
        <taxon>Eukaryota</taxon>
        <taxon>Fungi</taxon>
        <taxon>Dikarya</taxon>
        <taxon>Ascomycota</taxon>
        <taxon>Pezizomycotina</taxon>
        <taxon>Dothideomycetes</taxon>
        <taxon>Dothideomycetidae</taxon>
        <taxon>Mycosphaerellales</taxon>
        <taxon>Mycosphaerellaceae</taxon>
        <taxon>Cercospora</taxon>
    </lineage>
</organism>
<evidence type="ECO:0000313" key="3">
    <source>
        <dbReference type="Proteomes" id="UP000230605"/>
    </source>
</evidence>
<dbReference type="InterPro" id="IPR016181">
    <property type="entry name" value="Acyl_CoA_acyltransferase"/>
</dbReference>
<dbReference type="EMBL" id="LKMD01000101">
    <property type="protein sequence ID" value="PIA98770.1"/>
    <property type="molecule type" value="Genomic_DNA"/>
</dbReference>
<gene>
    <name evidence="2" type="ORF">CB0940_02405</name>
</gene>
<name>A0A2G5I1X7_CERBT</name>
<dbReference type="Pfam" id="PF13508">
    <property type="entry name" value="Acetyltransf_7"/>
    <property type="match status" value="1"/>
</dbReference>